<keyword evidence="12" id="KW-0378">Hydrolase</keyword>
<evidence type="ECO:0000256" key="20">
    <source>
        <dbReference type="ARBA" id="ARBA00025534"/>
    </source>
</evidence>
<evidence type="ECO:0000256" key="7">
    <source>
        <dbReference type="ARBA" id="ARBA00022525"/>
    </source>
</evidence>
<keyword evidence="13" id="KW-0256">Endoplasmic reticulum</keyword>
<evidence type="ECO:0000256" key="6">
    <source>
        <dbReference type="ARBA" id="ARBA00014116"/>
    </source>
</evidence>
<keyword evidence="18" id="KW-0325">Glycoprotein</keyword>
<keyword evidence="11" id="KW-0732">Signal</keyword>
<dbReference type="GO" id="GO:0070573">
    <property type="term" value="F:metallodipeptidase activity"/>
    <property type="evidence" value="ECO:0007669"/>
    <property type="project" value="InterPro"/>
</dbReference>
<evidence type="ECO:0000256" key="5">
    <source>
        <dbReference type="ARBA" id="ARBA00010918"/>
    </source>
</evidence>
<dbReference type="GO" id="GO:0006508">
    <property type="term" value="P:proteolysis"/>
    <property type="evidence" value="ECO:0007669"/>
    <property type="project" value="UniProtKB-KW"/>
</dbReference>
<feature type="domain" description="Peptidase M28" evidence="23">
    <location>
        <begin position="333"/>
        <end position="521"/>
    </location>
</feature>
<evidence type="ECO:0000259" key="23">
    <source>
        <dbReference type="Pfam" id="PF04389"/>
    </source>
</evidence>
<dbReference type="GeneID" id="101824956"/>
<dbReference type="FunFam" id="3.40.630.10:FF:000036">
    <property type="entry name" value="Carboxypeptidase Q"/>
    <property type="match status" value="1"/>
</dbReference>
<dbReference type="AlphaFoldDB" id="A0A1U7QQU4"/>
<dbReference type="InterPro" id="IPR039866">
    <property type="entry name" value="CPQ"/>
</dbReference>
<comment type="function">
    <text evidence="20">Carboxypeptidase that may play an important role in the hydrolysis of circulating peptides. Catalyzes the hydrolysis of dipeptides with unsubstituted terminals into amino acids. May play a role in the liberation of thyroxine hormone from its thyroglobulin (Tg) precursor.</text>
</comment>
<dbReference type="Gene3D" id="3.40.630.10">
    <property type="entry name" value="Zn peptidases"/>
    <property type="match status" value="1"/>
</dbReference>
<dbReference type="FunFam" id="3.40.630.10:FF:000112">
    <property type="entry name" value="Carboxypeptidase Q"/>
    <property type="match status" value="1"/>
</dbReference>
<keyword evidence="8 25" id="KW-0121">Carboxypeptidase</keyword>
<evidence type="ECO:0000256" key="9">
    <source>
        <dbReference type="ARBA" id="ARBA00022670"/>
    </source>
</evidence>
<comment type="subunit">
    <text evidence="21">Homodimer. The monomeric form is inactive while the homodimer is active.</text>
</comment>
<dbReference type="CTD" id="10404"/>
<dbReference type="CDD" id="cd03883">
    <property type="entry name" value="M28_Pgcp_like"/>
    <property type="match status" value="1"/>
</dbReference>
<dbReference type="GO" id="GO:0046872">
    <property type="term" value="F:metal ion binding"/>
    <property type="evidence" value="ECO:0007669"/>
    <property type="project" value="UniProtKB-KW"/>
</dbReference>
<dbReference type="SUPFAM" id="SSF53187">
    <property type="entry name" value="Zn-dependent exopeptidases"/>
    <property type="match status" value="1"/>
</dbReference>
<dbReference type="GO" id="GO:0005783">
    <property type="term" value="C:endoplasmic reticulum"/>
    <property type="evidence" value="ECO:0007669"/>
    <property type="project" value="UniProtKB-SubCell"/>
</dbReference>
<dbReference type="KEGG" id="maua:101824956"/>
<organism evidence="24 25">
    <name type="scientific">Mesocricetus auratus</name>
    <name type="common">Golden hamster</name>
    <dbReference type="NCBI Taxonomy" id="10036"/>
    <lineage>
        <taxon>Eukaryota</taxon>
        <taxon>Metazoa</taxon>
        <taxon>Chordata</taxon>
        <taxon>Craniata</taxon>
        <taxon>Vertebrata</taxon>
        <taxon>Euteleostomi</taxon>
        <taxon>Mammalia</taxon>
        <taxon>Eutheria</taxon>
        <taxon>Euarchontoglires</taxon>
        <taxon>Glires</taxon>
        <taxon>Rodentia</taxon>
        <taxon>Myomorpha</taxon>
        <taxon>Muroidea</taxon>
        <taxon>Cricetidae</taxon>
        <taxon>Cricetinae</taxon>
        <taxon>Mesocricetus</taxon>
    </lineage>
</organism>
<dbReference type="Proteomes" id="UP000886700">
    <property type="component" value="Unplaced"/>
</dbReference>
<evidence type="ECO:0000256" key="1">
    <source>
        <dbReference type="ARBA" id="ARBA00004240"/>
    </source>
</evidence>
<keyword evidence="19" id="KW-0458">Lysosome</keyword>
<evidence type="ECO:0000256" key="12">
    <source>
        <dbReference type="ARBA" id="ARBA00022801"/>
    </source>
</evidence>
<dbReference type="STRING" id="10036.ENSMAUP00000009184"/>
<keyword evidence="24" id="KW-1185">Reference proteome</keyword>
<sequence>MGITFQSTHRVIWLFQPAEICSISPSKTTSCRPSVQEESFVVGTVQTQNYTSKEGKKINQLGTMKSLSFMLAGVIHLLSLGSGKAICKDDIPQRTFQEIKKEIASYEDVAKAIINLAVYGKHQNRSYERLGLLVDTVGPRMSGSKSLEKAIQIMYQNLQDDGLENVHLEPVKIPHWERGEESALMLLPRIHKMSILGLGSSVGTPPGGITAEVLVVTSFDELQRRASEARGKIIVYNQPYINYGMTVQYRVLGAVEAAKVGAVASLIRSVASFSIYSPHTGIQRYEDGVPKIPTACITVEDAEMMSRMASRGNKIVVHLEMGAKTYPDADSFNTVAEITGSRYPEQVVLVSGHLDSWDVGQGAMDDGGGAFISWEALSLVKDLGLRPKRTLRLVLWTAEEQGGVGASQYYEQHKANISDYSLVMESDSGTFLPTGLQFTGSDRARAIMKEVMNLLQPLNVTNLFSDGEGTDIDFWIQAGVPGASLRDDDLYKYFSFHHTHGDTMTAVDPKQMNVAAAIWAVVAYVVADMEEMLPRS</sequence>
<evidence type="ECO:0000256" key="21">
    <source>
        <dbReference type="ARBA" id="ARBA00025833"/>
    </source>
</evidence>
<dbReference type="GO" id="GO:0005794">
    <property type="term" value="C:Golgi apparatus"/>
    <property type="evidence" value="ECO:0007669"/>
    <property type="project" value="UniProtKB-SubCell"/>
</dbReference>
<evidence type="ECO:0000256" key="14">
    <source>
        <dbReference type="ARBA" id="ARBA00022833"/>
    </source>
</evidence>
<keyword evidence="10" id="KW-0479">Metal-binding</keyword>
<evidence type="ECO:0000313" key="25">
    <source>
        <dbReference type="RefSeq" id="XP_005072715.2"/>
    </source>
</evidence>
<keyword evidence="7" id="KW-0964">Secreted</keyword>
<keyword evidence="16" id="KW-0482">Metalloprotease</keyword>
<keyword evidence="15" id="KW-0333">Golgi apparatus</keyword>
<evidence type="ECO:0000256" key="16">
    <source>
        <dbReference type="ARBA" id="ARBA00023049"/>
    </source>
</evidence>
<dbReference type="FunFam" id="3.50.30.30:FF:000009">
    <property type="entry name" value="Carboxypeptidase Q"/>
    <property type="match status" value="1"/>
</dbReference>
<evidence type="ECO:0000256" key="11">
    <source>
        <dbReference type="ARBA" id="ARBA00022729"/>
    </source>
</evidence>
<dbReference type="GO" id="GO:0005615">
    <property type="term" value="C:extracellular space"/>
    <property type="evidence" value="ECO:0007669"/>
    <property type="project" value="TreeGrafter"/>
</dbReference>
<dbReference type="GO" id="GO:0005764">
    <property type="term" value="C:lysosome"/>
    <property type="evidence" value="ECO:0007669"/>
    <property type="project" value="UniProtKB-SubCell"/>
</dbReference>
<gene>
    <name evidence="25" type="primary">Cpq</name>
</gene>
<evidence type="ECO:0000256" key="17">
    <source>
        <dbReference type="ARBA" id="ARBA00023145"/>
    </source>
</evidence>
<comment type="subcellular location">
    <subcellularLocation>
        <location evidence="1">Endoplasmic reticulum</location>
    </subcellularLocation>
    <subcellularLocation>
        <location evidence="3">Golgi apparatus</location>
    </subcellularLocation>
    <subcellularLocation>
        <location evidence="2">Lysosome</location>
    </subcellularLocation>
    <subcellularLocation>
        <location evidence="4">Secreted</location>
    </subcellularLocation>
</comment>
<dbReference type="RefSeq" id="XP_005072715.2">
    <property type="nucleotide sequence ID" value="XM_005072658.4"/>
</dbReference>
<reference evidence="25" key="1">
    <citation type="submission" date="2025-08" db="UniProtKB">
        <authorList>
            <consortium name="RefSeq"/>
        </authorList>
    </citation>
    <scope>IDENTIFICATION</scope>
    <source>
        <tissue evidence="25">Liver</tissue>
    </source>
</reference>
<dbReference type="PANTHER" id="PTHR12053:SF3">
    <property type="entry name" value="CARBOXYPEPTIDASE Q"/>
    <property type="match status" value="1"/>
</dbReference>
<evidence type="ECO:0000256" key="10">
    <source>
        <dbReference type="ARBA" id="ARBA00022723"/>
    </source>
</evidence>
<keyword evidence="9" id="KW-0645">Protease</keyword>
<evidence type="ECO:0000256" key="18">
    <source>
        <dbReference type="ARBA" id="ARBA00023180"/>
    </source>
</evidence>
<dbReference type="GO" id="GO:0006590">
    <property type="term" value="P:thyroid hormone generation"/>
    <property type="evidence" value="ECO:0007669"/>
    <property type="project" value="TreeGrafter"/>
</dbReference>
<evidence type="ECO:0000313" key="24">
    <source>
        <dbReference type="Proteomes" id="UP000886700"/>
    </source>
</evidence>
<dbReference type="Pfam" id="PF04389">
    <property type="entry name" value="Peptidase_M28"/>
    <property type="match status" value="1"/>
</dbReference>
<evidence type="ECO:0000256" key="22">
    <source>
        <dbReference type="ARBA" id="ARBA00033328"/>
    </source>
</evidence>
<name>A0A1U7QQU4_MESAU</name>
<evidence type="ECO:0000256" key="3">
    <source>
        <dbReference type="ARBA" id="ARBA00004555"/>
    </source>
</evidence>
<evidence type="ECO:0000256" key="8">
    <source>
        <dbReference type="ARBA" id="ARBA00022645"/>
    </source>
</evidence>
<dbReference type="Gene3D" id="3.50.30.30">
    <property type="match status" value="1"/>
</dbReference>
<dbReference type="OrthoDB" id="10013407at2759"/>
<dbReference type="GO" id="GO:0043171">
    <property type="term" value="P:peptide catabolic process"/>
    <property type="evidence" value="ECO:0007669"/>
    <property type="project" value="TreeGrafter"/>
</dbReference>
<evidence type="ECO:0000256" key="13">
    <source>
        <dbReference type="ARBA" id="ARBA00022824"/>
    </source>
</evidence>
<comment type="similarity">
    <text evidence="5">Belongs to the peptidase M28 family.</text>
</comment>
<evidence type="ECO:0000256" key="15">
    <source>
        <dbReference type="ARBA" id="ARBA00023034"/>
    </source>
</evidence>
<evidence type="ECO:0000256" key="19">
    <source>
        <dbReference type="ARBA" id="ARBA00023228"/>
    </source>
</evidence>
<dbReference type="PANTHER" id="PTHR12053">
    <property type="entry name" value="PROTEASE FAMILY M28 PLASMA GLUTAMATE CARBOXYPEPTIDASE-RELATED"/>
    <property type="match status" value="1"/>
</dbReference>
<protein>
    <recommendedName>
        <fullName evidence="6">Carboxypeptidase Q</fullName>
    </recommendedName>
    <alternativeName>
        <fullName evidence="22">Plasma glutamate carboxypeptidase</fullName>
    </alternativeName>
</protein>
<proteinExistence type="inferred from homology"/>
<dbReference type="GO" id="GO:0004180">
    <property type="term" value="F:carboxypeptidase activity"/>
    <property type="evidence" value="ECO:0007669"/>
    <property type="project" value="UniProtKB-KW"/>
</dbReference>
<dbReference type="InterPro" id="IPR007484">
    <property type="entry name" value="Peptidase_M28"/>
</dbReference>
<keyword evidence="14" id="KW-0862">Zinc</keyword>
<evidence type="ECO:0000256" key="4">
    <source>
        <dbReference type="ARBA" id="ARBA00004613"/>
    </source>
</evidence>
<dbReference type="eggNOG" id="KOG2195">
    <property type="taxonomic scope" value="Eukaryota"/>
</dbReference>
<accession>A0A1U7QQU4</accession>
<keyword evidence="17" id="KW-0865">Zymogen</keyword>
<evidence type="ECO:0000256" key="2">
    <source>
        <dbReference type="ARBA" id="ARBA00004371"/>
    </source>
</evidence>